<dbReference type="NCBIfam" id="TIGR01731">
    <property type="entry name" value="fil_hemag_20aa"/>
    <property type="match status" value="7"/>
</dbReference>
<comment type="caution">
    <text evidence="1">The sequence shown here is derived from an EMBL/GenBank/DDBJ whole genome shotgun (WGS) entry which is preliminary data.</text>
</comment>
<name>A0A840UR94_9FIRM</name>
<gene>
    <name evidence="1" type="ORF">HNR32_001833</name>
</gene>
<keyword evidence="2" id="KW-1185">Reference proteome</keyword>
<dbReference type="AlphaFoldDB" id="A0A840UR94"/>
<protein>
    <submittedName>
        <fullName evidence="1">Adhesin HecA-like repeat protein</fullName>
    </submittedName>
</protein>
<proteinExistence type="predicted"/>
<dbReference type="Proteomes" id="UP000559117">
    <property type="component" value="Unassembled WGS sequence"/>
</dbReference>
<dbReference type="Pfam" id="PF05594">
    <property type="entry name" value="Fil_haemagg"/>
    <property type="match status" value="4"/>
</dbReference>
<dbReference type="InterPro" id="IPR010069">
    <property type="entry name" value="CdiA_FHA1_rpt"/>
</dbReference>
<dbReference type="RefSeq" id="WP_183861832.1">
    <property type="nucleotide sequence ID" value="NZ_JACHFH010000021.1"/>
</dbReference>
<dbReference type="InterPro" id="IPR008619">
    <property type="entry name" value="Filamentous_hemagglutn_rpt"/>
</dbReference>
<reference evidence="1 2" key="1">
    <citation type="submission" date="2020-08" db="EMBL/GenBank/DDBJ databases">
        <title>Genomic Encyclopedia of Type Strains, Phase IV (KMG-IV): sequencing the most valuable type-strain genomes for metagenomic binning, comparative biology and taxonomic classification.</title>
        <authorList>
            <person name="Goeker M."/>
        </authorList>
    </citation>
    <scope>NUCLEOTIDE SEQUENCE [LARGE SCALE GENOMIC DNA]</scope>
    <source>
        <strain evidence="1 2">DSM 24661</strain>
    </source>
</reference>
<organism evidence="1 2">
    <name type="scientific">Pectinatus brassicae</name>
    <dbReference type="NCBI Taxonomy" id="862415"/>
    <lineage>
        <taxon>Bacteria</taxon>
        <taxon>Bacillati</taxon>
        <taxon>Bacillota</taxon>
        <taxon>Negativicutes</taxon>
        <taxon>Selenomonadales</taxon>
        <taxon>Selenomonadaceae</taxon>
        <taxon>Pectinatus</taxon>
    </lineage>
</organism>
<dbReference type="EMBL" id="JACHFH010000021">
    <property type="protein sequence ID" value="MBB5336682.1"/>
    <property type="molecule type" value="Genomic_DNA"/>
</dbReference>
<sequence length="679" mass="71625">MYAANNIYQSGTAVAGDNITVKTEHGDIVQQGGTLYAKQEISLTAAGMLNNKNGIIQGGKSSVKAGSTIDNTNGQIVADTLDMSADNINNTKGSIKIIGKNSNATIAADADILNTTGAIKTNHELKLTAGHNIANGNGTISSADSLTAKADKLSGTAGQILSGGDLDLSLQKDVINTGSIEAQNNLTLTTNGTITNQKNILSNTSLTLTAANITNTSSAQIQSGKVNLTSRGTLTNSGLINGGSQTYITGNTVNNNDTGRIYGDHLAVQANNLNNIAVYGGASPVIAARNKMDLGIAGTITNKEHASLISGGNLYIGGSLDASHNAVNKAGAIENSSAYIKASGDSSIAAGTIHNSNNHFSTANTLISTTHYDKASGSGNFLYPFSGYGEPADHSQAYIIFGGKIQHLHTPDNGDYTSFNTYSYNEYIYQDVITQSDPAQIISGGSMNITADTLINDKSSITAGKTLNAAVSNLQNIDGKGKQTVKDIGNVTSYWIHHPRFKADDTHTSTTDYNPADIITDITVPAVIYTGGTIPYNIAKPANNYSNIQMQNTATAAVNSIAIPTVDLRIPGSSLYSISKNVAANYIMETDPAYTNQQKFLSSDYFFQQMKQDPNYIQKRLGDGYYGEQLINDQVLELTGRRFLADYASDNEQYKALMDAAVKYAAADNTLKVGVALSK</sequence>
<evidence type="ECO:0000313" key="1">
    <source>
        <dbReference type="EMBL" id="MBB5336682.1"/>
    </source>
</evidence>
<evidence type="ECO:0000313" key="2">
    <source>
        <dbReference type="Proteomes" id="UP000559117"/>
    </source>
</evidence>
<accession>A0A840UR94</accession>